<reference evidence="2" key="1">
    <citation type="submission" date="2018-02" db="EMBL/GenBank/DDBJ databases">
        <title>Rhizophora mucronata_Transcriptome.</title>
        <authorList>
            <person name="Meera S.P."/>
            <person name="Sreeshan A."/>
            <person name="Augustine A."/>
        </authorList>
    </citation>
    <scope>NUCLEOTIDE SEQUENCE</scope>
    <source>
        <tissue evidence="2">Leaf</tissue>
    </source>
</reference>
<dbReference type="EMBL" id="GGEC01003169">
    <property type="protein sequence ID" value="MBW83652.1"/>
    <property type="molecule type" value="Transcribed_RNA"/>
</dbReference>
<protein>
    <submittedName>
        <fullName evidence="2">Uncharacterized protein</fullName>
    </submittedName>
</protein>
<proteinExistence type="predicted"/>
<evidence type="ECO:0000313" key="2">
    <source>
        <dbReference type="EMBL" id="MBW83652.1"/>
    </source>
</evidence>
<evidence type="ECO:0000256" key="1">
    <source>
        <dbReference type="SAM" id="MobiDB-lite"/>
    </source>
</evidence>
<dbReference type="AlphaFoldDB" id="A0A2P2IQY3"/>
<organism evidence="2">
    <name type="scientific">Rhizophora mucronata</name>
    <name type="common">Asiatic mangrove</name>
    <dbReference type="NCBI Taxonomy" id="61149"/>
    <lineage>
        <taxon>Eukaryota</taxon>
        <taxon>Viridiplantae</taxon>
        <taxon>Streptophyta</taxon>
        <taxon>Embryophyta</taxon>
        <taxon>Tracheophyta</taxon>
        <taxon>Spermatophyta</taxon>
        <taxon>Magnoliopsida</taxon>
        <taxon>eudicotyledons</taxon>
        <taxon>Gunneridae</taxon>
        <taxon>Pentapetalae</taxon>
        <taxon>rosids</taxon>
        <taxon>fabids</taxon>
        <taxon>Malpighiales</taxon>
        <taxon>Rhizophoraceae</taxon>
        <taxon>Rhizophora</taxon>
    </lineage>
</organism>
<name>A0A2P2IQY3_RHIMU</name>
<feature type="compositionally biased region" description="Polar residues" evidence="1">
    <location>
        <begin position="1"/>
        <end position="13"/>
    </location>
</feature>
<accession>A0A2P2IQY3</accession>
<sequence>MTEDVTWNSNTPLKSKRAASP</sequence>
<feature type="region of interest" description="Disordered" evidence="1">
    <location>
        <begin position="1"/>
        <end position="21"/>
    </location>
</feature>